<feature type="compositionally biased region" description="Polar residues" evidence="1">
    <location>
        <begin position="104"/>
        <end position="116"/>
    </location>
</feature>
<proteinExistence type="predicted"/>
<evidence type="ECO:0000256" key="1">
    <source>
        <dbReference type="SAM" id="MobiDB-lite"/>
    </source>
</evidence>
<sequence>MKVQLSLSMLALAATSTHAAPSYTDIIGSNSRRYPNLSTYSDVNPLTYLGSGNAYDGYTEPEYLTENQAGFSDPDKKLQQQKSISSSWDPQQNAENGYGYDNPPLTQDQGSNSNFIGMSMPYGGSSQPNYVYPNYNYQQFPPYLTSNQPGSGYPPFTSKANYGENALEADNNTTSGGSNPLPSNLDNFMQFGPEDKTPYVISAIPPPFKPPQSMSQSFTDQANYGENALEADNNTTSGGSNPPPFDPTGDYHSQHSDGELNISKANDSGNLTPYSGFGSEPSSHPLLSLDQLGPKNQIDGSPNGEKLTHGAEENYDLSATDAEFKPPIGTYSRDRKPLMAQYHPQLDSSTGMNHDSEYDNEALDTQGSMEIPGKSEMAAPGRSLKSASLDTLYDDFADVEPHSQSVSKNEETKDEGTISSKDNRSFYQRWFGSKARPLDEENQTGPNPDSTSESQVPFWKKYFGGAK</sequence>
<feature type="region of interest" description="Disordered" evidence="1">
    <location>
        <begin position="198"/>
        <end position="382"/>
    </location>
</feature>
<feature type="compositionally biased region" description="Basic and acidic residues" evidence="1">
    <location>
        <begin position="408"/>
        <end position="424"/>
    </location>
</feature>
<feature type="signal peptide" evidence="2">
    <location>
        <begin position="1"/>
        <end position="19"/>
    </location>
</feature>
<gene>
    <name evidence="3" type="ORF">BJ085DRAFT_38557</name>
</gene>
<dbReference type="AlphaFoldDB" id="A0A4P9ZKV1"/>
<dbReference type="EMBL" id="ML003467">
    <property type="protein sequence ID" value="RKP33916.1"/>
    <property type="molecule type" value="Genomic_DNA"/>
</dbReference>
<name>A0A4P9ZKV1_9FUNG</name>
<dbReference type="Proteomes" id="UP000268162">
    <property type="component" value="Unassembled WGS sequence"/>
</dbReference>
<reference evidence="4" key="1">
    <citation type="journal article" date="2018" name="Nat. Microbiol.">
        <title>Leveraging single-cell genomics to expand the fungal tree of life.</title>
        <authorList>
            <person name="Ahrendt S.R."/>
            <person name="Quandt C.A."/>
            <person name="Ciobanu D."/>
            <person name="Clum A."/>
            <person name="Salamov A."/>
            <person name="Andreopoulos B."/>
            <person name="Cheng J.F."/>
            <person name="Woyke T."/>
            <person name="Pelin A."/>
            <person name="Henrissat B."/>
            <person name="Reynolds N.K."/>
            <person name="Benny G.L."/>
            <person name="Smith M.E."/>
            <person name="James T.Y."/>
            <person name="Grigoriev I.V."/>
        </authorList>
    </citation>
    <scope>NUCLEOTIDE SEQUENCE [LARGE SCALE GENOMIC DNA]</scope>
    <source>
        <strain evidence="4">RSA 468</strain>
    </source>
</reference>
<evidence type="ECO:0000313" key="4">
    <source>
        <dbReference type="Proteomes" id="UP000268162"/>
    </source>
</evidence>
<feature type="compositionally biased region" description="Polar residues" evidence="1">
    <location>
        <begin position="263"/>
        <end position="273"/>
    </location>
</feature>
<feature type="compositionally biased region" description="Polar residues" evidence="1">
    <location>
        <begin position="443"/>
        <end position="455"/>
    </location>
</feature>
<feature type="chain" id="PRO_5020631040" evidence="2">
    <location>
        <begin position="20"/>
        <end position="467"/>
    </location>
</feature>
<evidence type="ECO:0000256" key="2">
    <source>
        <dbReference type="SAM" id="SignalP"/>
    </source>
</evidence>
<feature type="region of interest" description="Disordered" evidence="1">
    <location>
        <begin position="67"/>
        <end position="119"/>
    </location>
</feature>
<protein>
    <submittedName>
        <fullName evidence="3">Uncharacterized protein</fullName>
    </submittedName>
</protein>
<evidence type="ECO:0000313" key="3">
    <source>
        <dbReference type="EMBL" id="RKP33916.1"/>
    </source>
</evidence>
<keyword evidence="4" id="KW-1185">Reference proteome</keyword>
<accession>A0A4P9ZKV1</accession>
<keyword evidence="2" id="KW-0732">Signal</keyword>
<feature type="region of interest" description="Disordered" evidence="1">
    <location>
        <begin position="398"/>
        <end position="467"/>
    </location>
</feature>
<feature type="compositionally biased region" description="Polar residues" evidence="1">
    <location>
        <begin position="212"/>
        <end position="224"/>
    </location>
</feature>
<organism evidence="3 4">
    <name type="scientific">Dimargaris cristalligena</name>
    <dbReference type="NCBI Taxonomy" id="215637"/>
    <lineage>
        <taxon>Eukaryota</taxon>
        <taxon>Fungi</taxon>
        <taxon>Fungi incertae sedis</taxon>
        <taxon>Zoopagomycota</taxon>
        <taxon>Kickxellomycotina</taxon>
        <taxon>Dimargaritomycetes</taxon>
        <taxon>Dimargaritales</taxon>
        <taxon>Dimargaritaceae</taxon>
        <taxon>Dimargaris</taxon>
    </lineage>
</organism>